<sequence>MPARPTLDVTPVPAHTLDLQPMPIVPDEEGTRRKRSRCPIRRHVTLPPDMQIL</sequence>
<feature type="region of interest" description="Disordered" evidence="1">
    <location>
        <begin position="1"/>
        <end position="36"/>
    </location>
</feature>
<dbReference type="AlphaFoldDB" id="A0A0D2NNF7"/>
<keyword evidence="3" id="KW-1185">Reference proteome</keyword>
<gene>
    <name evidence="2" type="ORF">HYPSUDRAFT_68564</name>
</gene>
<reference evidence="3" key="1">
    <citation type="submission" date="2014-04" db="EMBL/GenBank/DDBJ databases">
        <title>Evolutionary Origins and Diversification of the Mycorrhizal Mutualists.</title>
        <authorList>
            <consortium name="DOE Joint Genome Institute"/>
            <consortium name="Mycorrhizal Genomics Consortium"/>
            <person name="Kohler A."/>
            <person name="Kuo A."/>
            <person name="Nagy L.G."/>
            <person name="Floudas D."/>
            <person name="Copeland A."/>
            <person name="Barry K.W."/>
            <person name="Cichocki N."/>
            <person name="Veneault-Fourrey C."/>
            <person name="LaButti K."/>
            <person name="Lindquist E.A."/>
            <person name="Lipzen A."/>
            <person name="Lundell T."/>
            <person name="Morin E."/>
            <person name="Murat C."/>
            <person name="Riley R."/>
            <person name="Ohm R."/>
            <person name="Sun H."/>
            <person name="Tunlid A."/>
            <person name="Henrissat B."/>
            <person name="Grigoriev I.V."/>
            <person name="Hibbett D.S."/>
            <person name="Martin F."/>
        </authorList>
    </citation>
    <scope>NUCLEOTIDE SEQUENCE [LARGE SCALE GENOMIC DNA]</scope>
    <source>
        <strain evidence="3">FD-334 SS-4</strain>
    </source>
</reference>
<evidence type="ECO:0000256" key="1">
    <source>
        <dbReference type="SAM" id="MobiDB-lite"/>
    </source>
</evidence>
<dbReference type="Proteomes" id="UP000054270">
    <property type="component" value="Unassembled WGS sequence"/>
</dbReference>
<evidence type="ECO:0000313" key="2">
    <source>
        <dbReference type="EMBL" id="KJA20359.1"/>
    </source>
</evidence>
<accession>A0A0D2NNF7</accession>
<protein>
    <submittedName>
        <fullName evidence="2">Uncharacterized protein</fullName>
    </submittedName>
</protein>
<dbReference type="EMBL" id="KN817568">
    <property type="protein sequence ID" value="KJA20359.1"/>
    <property type="molecule type" value="Genomic_DNA"/>
</dbReference>
<name>A0A0D2NNF7_HYPSF</name>
<evidence type="ECO:0000313" key="3">
    <source>
        <dbReference type="Proteomes" id="UP000054270"/>
    </source>
</evidence>
<proteinExistence type="predicted"/>
<organism evidence="2 3">
    <name type="scientific">Hypholoma sublateritium (strain FD-334 SS-4)</name>
    <dbReference type="NCBI Taxonomy" id="945553"/>
    <lineage>
        <taxon>Eukaryota</taxon>
        <taxon>Fungi</taxon>
        <taxon>Dikarya</taxon>
        <taxon>Basidiomycota</taxon>
        <taxon>Agaricomycotina</taxon>
        <taxon>Agaricomycetes</taxon>
        <taxon>Agaricomycetidae</taxon>
        <taxon>Agaricales</taxon>
        <taxon>Agaricineae</taxon>
        <taxon>Strophariaceae</taxon>
        <taxon>Hypholoma</taxon>
    </lineage>
</organism>